<keyword evidence="2" id="KW-1185">Reference proteome</keyword>
<protein>
    <recommendedName>
        <fullName evidence="3">Protein-L-IsoD(D-D) O-methyltransferase</fullName>
    </recommendedName>
</protein>
<dbReference type="InterPro" id="IPR007536">
    <property type="entry name" value="16SrRNA_methylTrfase_J"/>
</dbReference>
<proteinExistence type="predicted"/>
<dbReference type="EMBL" id="JAFBEC010000004">
    <property type="protein sequence ID" value="MBM7632670.1"/>
    <property type="molecule type" value="Genomic_DNA"/>
</dbReference>
<dbReference type="Gene3D" id="3.40.50.150">
    <property type="entry name" value="Vaccinia Virus protein VP39"/>
    <property type="match status" value="1"/>
</dbReference>
<evidence type="ECO:0008006" key="3">
    <source>
        <dbReference type="Google" id="ProtNLM"/>
    </source>
</evidence>
<gene>
    <name evidence="1" type="ORF">JOD17_001764</name>
</gene>
<comment type="caution">
    <text evidence="1">The sequence shown here is derived from an EMBL/GenBank/DDBJ whole genome shotgun (WGS) entry which is preliminary data.</text>
</comment>
<reference evidence="1 2" key="1">
    <citation type="submission" date="2021-01" db="EMBL/GenBank/DDBJ databases">
        <title>Genomic Encyclopedia of Type Strains, Phase IV (KMG-IV): sequencing the most valuable type-strain genomes for metagenomic binning, comparative biology and taxonomic classification.</title>
        <authorList>
            <person name="Goeker M."/>
        </authorList>
    </citation>
    <scope>NUCLEOTIDE SEQUENCE [LARGE SCALE GENOMIC DNA]</scope>
    <source>
        <strain evidence="1 2">DSM 25540</strain>
    </source>
</reference>
<dbReference type="SUPFAM" id="SSF53335">
    <property type="entry name" value="S-adenosyl-L-methionine-dependent methyltransferases"/>
    <property type="match status" value="1"/>
</dbReference>
<dbReference type="PANTHER" id="PTHR36112">
    <property type="entry name" value="RIBOSOMAL RNA SMALL SUBUNIT METHYLTRANSFERASE J"/>
    <property type="match status" value="1"/>
</dbReference>
<dbReference type="Proteomes" id="UP000741863">
    <property type="component" value="Unassembled WGS sequence"/>
</dbReference>
<sequence>MLITTSRKPTLPMLQKAKRLSHEWNVPHLAREKRTIASMHHTDTAVYMVGKNGKDVLYNKGHDDFFFHPSMATIRIQRLEKGGRDPFATITTLQHGDSFLDLTLGLASDSIVASYLVGKDGIVHGVEKQHAVAELVKSGLVTWDDGSESLLDAMRRIQVIQRDHTEYLRTLPDQSFDVVYLDPMFERTIDESLSLNGLRASASYDTLQSETLDEARRVTRKHVILKAESSSSLWEKYSFERLEKRPSRTSYGALRRL</sequence>
<dbReference type="RefSeq" id="WP_204697016.1">
    <property type="nucleotide sequence ID" value="NZ_JAFBEC010000004.1"/>
</dbReference>
<organism evidence="1 2">
    <name type="scientific">Geomicrobium sediminis</name>
    <dbReference type="NCBI Taxonomy" id="1347788"/>
    <lineage>
        <taxon>Bacteria</taxon>
        <taxon>Bacillati</taxon>
        <taxon>Bacillota</taxon>
        <taxon>Bacilli</taxon>
        <taxon>Bacillales</taxon>
        <taxon>Geomicrobium</taxon>
    </lineage>
</organism>
<dbReference type="Pfam" id="PF04445">
    <property type="entry name" value="SAM_MT"/>
    <property type="match status" value="1"/>
</dbReference>
<name>A0ABS2PBA8_9BACL</name>
<evidence type="ECO:0000313" key="2">
    <source>
        <dbReference type="Proteomes" id="UP000741863"/>
    </source>
</evidence>
<dbReference type="InterPro" id="IPR029063">
    <property type="entry name" value="SAM-dependent_MTases_sf"/>
</dbReference>
<evidence type="ECO:0000313" key="1">
    <source>
        <dbReference type="EMBL" id="MBM7632670.1"/>
    </source>
</evidence>
<accession>A0ABS2PBA8</accession>
<dbReference type="PANTHER" id="PTHR36112:SF1">
    <property type="entry name" value="RIBOSOMAL RNA SMALL SUBUNIT METHYLTRANSFERASE J"/>
    <property type="match status" value="1"/>
</dbReference>